<organism evidence="2 3">
    <name type="scientific">Diacronema lutheri</name>
    <name type="common">Unicellular marine alga</name>
    <name type="synonym">Monochrysis lutheri</name>
    <dbReference type="NCBI Taxonomy" id="2081491"/>
    <lineage>
        <taxon>Eukaryota</taxon>
        <taxon>Haptista</taxon>
        <taxon>Haptophyta</taxon>
        <taxon>Pavlovophyceae</taxon>
        <taxon>Pavlovales</taxon>
        <taxon>Pavlovaceae</taxon>
        <taxon>Diacronema</taxon>
    </lineage>
</organism>
<keyword evidence="3" id="KW-1185">Reference proteome</keyword>
<comment type="caution">
    <text evidence="2">The sequence shown here is derived from an EMBL/GenBank/DDBJ whole genome shotgun (WGS) entry which is preliminary data.</text>
</comment>
<dbReference type="EMBL" id="JAGTXO010000004">
    <property type="protein sequence ID" value="KAG8468500.1"/>
    <property type="molecule type" value="Genomic_DNA"/>
</dbReference>
<dbReference type="AlphaFoldDB" id="A0A8J6CFY5"/>
<sequence length="396" mass="40825">MAAADATAYAELMKSLATERAIYELLLKSSKRQHGRTLYFRKLDIAARHLARAHEVCDGRATVPARSQVASFNRVQQLLRAAFCEVEALLAQSYFMPFAITALASTARLATLSAHAAAALVGGLDSAHCALDPASWAVTWTMERAVLPARALSPAVHSALARHPPPSVEDGAAARHDGVDGDDIGAPVLQTRNWAAGSSGSPAELRPSPGADAVTRAASAAAEVHCASAPCGEAGRAGPIPALSLLSSALDIPAGSGPTTVEQAACMLAPCAAMLASEPRAHAARAPLDAPRARAGAADDGNVATRAAAVPSAADATGRRERSEGDCLHSQPHLSAPSSLAFNVPPAPALGRAAARHSLRRLVAHGRVRGVDFARAQLRRAGAAAHLRAGEWSHRA</sequence>
<feature type="region of interest" description="Disordered" evidence="1">
    <location>
        <begin position="160"/>
        <end position="186"/>
    </location>
</feature>
<feature type="compositionally biased region" description="Basic and acidic residues" evidence="1">
    <location>
        <begin position="317"/>
        <end position="327"/>
    </location>
</feature>
<protein>
    <recommendedName>
        <fullName evidence="4">Nucleolus and neural progenitor protein-like N-terminal domain-containing protein</fullName>
    </recommendedName>
</protein>
<feature type="compositionally biased region" description="Low complexity" evidence="1">
    <location>
        <begin position="307"/>
        <end position="316"/>
    </location>
</feature>
<dbReference type="OrthoDB" id="10671119at2759"/>
<evidence type="ECO:0000313" key="2">
    <source>
        <dbReference type="EMBL" id="KAG8468500.1"/>
    </source>
</evidence>
<evidence type="ECO:0008006" key="4">
    <source>
        <dbReference type="Google" id="ProtNLM"/>
    </source>
</evidence>
<gene>
    <name evidence="2" type="ORF">KFE25_013583</name>
</gene>
<reference evidence="2" key="1">
    <citation type="submission" date="2021-05" db="EMBL/GenBank/DDBJ databases">
        <title>The genome of the haptophyte Pavlova lutheri (Diacronema luteri, Pavlovales) - a model for lipid biosynthesis in eukaryotic algae.</title>
        <authorList>
            <person name="Hulatt C.J."/>
            <person name="Posewitz M.C."/>
        </authorList>
    </citation>
    <scope>NUCLEOTIDE SEQUENCE</scope>
    <source>
        <strain evidence="2">NIVA-4/92</strain>
    </source>
</reference>
<dbReference type="Proteomes" id="UP000751190">
    <property type="component" value="Unassembled WGS sequence"/>
</dbReference>
<proteinExistence type="predicted"/>
<evidence type="ECO:0000313" key="3">
    <source>
        <dbReference type="Proteomes" id="UP000751190"/>
    </source>
</evidence>
<name>A0A8J6CFY5_DIALT</name>
<feature type="region of interest" description="Disordered" evidence="1">
    <location>
        <begin position="307"/>
        <end position="332"/>
    </location>
</feature>
<accession>A0A8J6CFY5</accession>
<evidence type="ECO:0000256" key="1">
    <source>
        <dbReference type="SAM" id="MobiDB-lite"/>
    </source>
</evidence>